<feature type="chain" id="PRO_5039703578" description="Secreted protein" evidence="1">
    <location>
        <begin position="19"/>
        <end position="191"/>
    </location>
</feature>
<sequence length="191" mass="21264">MEVWAAVLTISLAGSAWASNLSEQNKLLNDLFANITPNDLPLRDSYFTIKEDGTPKNSTLYRFNMTNGLFRNLRHRLAPAFHKEYCNAHVDRFLNNLRVKCDFDLEGMLATYDGYLSYGASIVQNFTVEAFIIKHSGVNPPLLSVYTGHLTCKTGKCTCPTLCPVRVGAPGLLFLSSTPERMTELTMMGTS</sequence>
<dbReference type="Proteomes" id="UP000821837">
    <property type="component" value="Chromosome 1"/>
</dbReference>
<evidence type="ECO:0008006" key="4">
    <source>
        <dbReference type="Google" id="ProtNLM"/>
    </source>
</evidence>
<comment type="caution">
    <text evidence="2">The sequence shown here is derived from an EMBL/GenBank/DDBJ whole genome shotgun (WGS) entry which is preliminary data.</text>
</comment>
<reference evidence="2" key="1">
    <citation type="journal article" date="2020" name="Cell">
        <title>Large-Scale Comparative Analyses of Tick Genomes Elucidate Their Genetic Diversity and Vector Capacities.</title>
        <authorList>
            <consortium name="Tick Genome and Microbiome Consortium (TIGMIC)"/>
            <person name="Jia N."/>
            <person name="Wang J."/>
            <person name="Shi W."/>
            <person name="Du L."/>
            <person name="Sun Y."/>
            <person name="Zhan W."/>
            <person name="Jiang J.F."/>
            <person name="Wang Q."/>
            <person name="Zhang B."/>
            <person name="Ji P."/>
            <person name="Bell-Sakyi L."/>
            <person name="Cui X.M."/>
            <person name="Yuan T.T."/>
            <person name="Jiang B.G."/>
            <person name="Yang W.F."/>
            <person name="Lam T.T."/>
            <person name="Chang Q.C."/>
            <person name="Ding S.J."/>
            <person name="Wang X.J."/>
            <person name="Zhu J.G."/>
            <person name="Ruan X.D."/>
            <person name="Zhao L."/>
            <person name="Wei J.T."/>
            <person name="Ye R.Z."/>
            <person name="Que T.C."/>
            <person name="Du C.H."/>
            <person name="Zhou Y.H."/>
            <person name="Cheng J.X."/>
            <person name="Dai P.F."/>
            <person name="Guo W.B."/>
            <person name="Han X.H."/>
            <person name="Huang E.J."/>
            <person name="Li L.F."/>
            <person name="Wei W."/>
            <person name="Gao Y.C."/>
            <person name="Liu J.Z."/>
            <person name="Shao H.Z."/>
            <person name="Wang X."/>
            <person name="Wang C.C."/>
            <person name="Yang T.C."/>
            <person name="Huo Q.B."/>
            <person name="Li W."/>
            <person name="Chen H.Y."/>
            <person name="Chen S.E."/>
            <person name="Zhou L.G."/>
            <person name="Ni X.B."/>
            <person name="Tian J.H."/>
            <person name="Sheng Y."/>
            <person name="Liu T."/>
            <person name="Pan Y.S."/>
            <person name="Xia L.Y."/>
            <person name="Li J."/>
            <person name="Zhao F."/>
            <person name="Cao W.C."/>
        </authorList>
    </citation>
    <scope>NUCLEOTIDE SEQUENCE</scope>
    <source>
        <strain evidence="2">Rsan-2018</strain>
    </source>
</reference>
<protein>
    <recommendedName>
        <fullName evidence="4">Secreted protein</fullName>
    </recommendedName>
</protein>
<keyword evidence="1" id="KW-0732">Signal</keyword>
<evidence type="ECO:0000313" key="3">
    <source>
        <dbReference type="Proteomes" id="UP000821837"/>
    </source>
</evidence>
<evidence type="ECO:0000313" key="2">
    <source>
        <dbReference type="EMBL" id="KAH7981847.1"/>
    </source>
</evidence>
<name>A0A9D4QGH7_RHISA</name>
<accession>A0A9D4QGH7</accession>
<proteinExistence type="predicted"/>
<gene>
    <name evidence="2" type="ORF">HPB52_001266</name>
</gene>
<keyword evidence="3" id="KW-1185">Reference proteome</keyword>
<feature type="signal peptide" evidence="1">
    <location>
        <begin position="1"/>
        <end position="18"/>
    </location>
</feature>
<dbReference type="AlphaFoldDB" id="A0A9D4QGH7"/>
<dbReference type="EMBL" id="JABSTV010001245">
    <property type="protein sequence ID" value="KAH7981847.1"/>
    <property type="molecule type" value="Genomic_DNA"/>
</dbReference>
<dbReference type="VEuPathDB" id="VectorBase:RSAN_051630"/>
<organism evidence="2 3">
    <name type="scientific">Rhipicephalus sanguineus</name>
    <name type="common">Brown dog tick</name>
    <name type="synonym">Ixodes sanguineus</name>
    <dbReference type="NCBI Taxonomy" id="34632"/>
    <lineage>
        <taxon>Eukaryota</taxon>
        <taxon>Metazoa</taxon>
        <taxon>Ecdysozoa</taxon>
        <taxon>Arthropoda</taxon>
        <taxon>Chelicerata</taxon>
        <taxon>Arachnida</taxon>
        <taxon>Acari</taxon>
        <taxon>Parasitiformes</taxon>
        <taxon>Ixodida</taxon>
        <taxon>Ixodoidea</taxon>
        <taxon>Ixodidae</taxon>
        <taxon>Rhipicephalinae</taxon>
        <taxon>Rhipicephalus</taxon>
        <taxon>Rhipicephalus</taxon>
    </lineage>
</organism>
<evidence type="ECO:0000256" key="1">
    <source>
        <dbReference type="SAM" id="SignalP"/>
    </source>
</evidence>
<reference evidence="2" key="2">
    <citation type="submission" date="2021-09" db="EMBL/GenBank/DDBJ databases">
        <authorList>
            <person name="Jia N."/>
            <person name="Wang J."/>
            <person name="Shi W."/>
            <person name="Du L."/>
            <person name="Sun Y."/>
            <person name="Zhan W."/>
            <person name="Jiang J."/>
            <person name="Wang Q."/>
            <person name="Zhang B."/>
            <person name="Ji P."/>
            <person name="Sakyi L.B."/>
            <person name="Cui X."/>
            <person name="Yuan T."/>
            <person name="Jiang B."/>
            <person name="Yang W."/>
            <person name="Lam T.T.-Y."/>
            <person name="Chang Q."/>
            <person name="Ding S."/>
            <person name="Wang X."/>
            <person name="Zhu J."/>
            <person name="Ruan X."/>
            <person name="Zhao L."/>
            <person name="Wei J."/>
            <person name="Que T."/>
            <person name="Du C."/>
            <person name="Cheng J."/>
            <person name="Dai P."/>
            <person name="Han X."/>
            <person name="Huang E."/>
            <person name="Gao Y."/>
            <person name="Liu J."/>
            <person name="Shao H."/>
            <person name="Ye R."/>
            <person name="Li L."/>
            <person name="Wei W."/>
            <person name="Wang X."/>
            <person name="Wang C."/>
            <person name="Huo Q."/>
            <person name="Li W."/>
            <person name="Guo W."/>
            <person name="Chen H."/>
            <person name="Chen S."/>
            <person name="Zhou L."/>
            <person name="Zhou L."/>
            <person name="Ni X."/>
            <person name="Tian J."/>
            <person name="Zhou Y."/>
            <person name="Sheng Y."/>
            <person name="Liu T."/>
            <person name="Pan Y."/>
            <person name="Xia L."/>
            <person name="Li J."/>
            <person name="Zhao F."/>
            <person name="Cao W."/>
        </authorList>
    </citation>
    <scope>NUCLEOTIDE SEQUENCE</scope>
    <source>
        <strain evidence="2">Rsan-2018</strain>
        <tissue evidence="2">Larvae</tissue>
    </source>
</reference>